<accession>A0A8J3WUZ0</accession>
<dbReference type="InterPro" id="IPR011990">
    <property type="entry name" value="TPR-like_helical_dom_sf"/>
</dbReference>
<dbReference type="InterPro" id="IPR010982">
    <property type="entry name" value="Lambda_DNA-bd_dom_sf"/>
</dbReference>
<evidence type="ECO:0000259" key="3">
    <source>
        <dbReference type="PROSITE" id="PS50943"/>
    </source>
</evidence>
<reference evidence="4" key="1">
    <citation type="submission" date="2021-01" db="EMBL/GenBank/DDBJ databases">
        <title>Whole genome shotgun sequence of Planobispora takensis NBRC 109077.</title>
        <authorList>
            <person name="Komaki H."/>
            <person name="Tamura T."/>
        </authorList>
    </citation>
    <scope>NUCLEOTIDE SEQUENCE</scope>
    <source>
        <strain evidence="4">NBRC 109077</strain>
    </source>
</reference>
<feature type="compositionally biased region" description="Low complexity" evidence="2">
    <location>
        <begin position="816"/>
        <end position="826"/>
    </location>
</feature>
<dbReference type="InterPro" id="IPR019734">
    <property type="entry name" value="TPR_rpt"/>
</dbReference>
<dbReference type="PRINTS" id="PR00364">
    <property type="entry name" value="DISEASERSIST"/>
</dbReference>
<protein>
    <recommendedName>
        <fullName evidence="3">HTH cro/C1-type domain-containing protein</fullName>
    </recommendedName>
</protein>
<dbReference type="InterPro" id="IPR001387">
    <property type="entry name" value="Cro/C1-type_HTH"/>
</dbReference>
<dbReference type="AlphaFoldDB" id="A0A8J3WUZ0"/>
<name>A0A8J3WUZ0_9ACTN</name>
<dbReference type="PROSITE" id="PS50943">
    <property type="entry name" value="HTH_CROC1"/>
    <property type="match status" value="1"/>
</dbReference>
<evidence type="ECO:0000313" key="5">
    <source>
        <dbReference type="Proteomes" id="UP000634476"/>
    </source>
</evidence>
<dbReference type="PROSITE" id="PS50005">
    <property type="entry name" value="TPR"/>
    <property type="match status" value="1"/>
</dbReference>
<feature type="repeat" description="TPR" evidence="1">
    <location>
        <begin position="614"/>
        <end position="647"/>
    </location>
</feature>
<keyword evidence="1" id="KW-0802">TPR repeat</keyword>
<dbReference type="Pfam" id="PF13560">
    <property type="entry name" value="HTH_31"/>
    <property type="match status" value="1"/>
</dbReference>
<organism evidence="4 5">
    <name type="scientific">Planobispora takensis</name>
    <dbReference type="NCBI Taxonomy" id="1367882"/>
    <lineage>
        <taxon>Bacteria</taxon>
        <taxon>Bacillati</taxon>
        <taxon>Actinomycetota</taxon>
        <taxon>Actinomycetes</taxon>
        <taxon>Streptosporangiales</taxon>
        <taxon>Streptosporangiaceae</taxon>
        <taxon>Planobispora</taxon>
    </lineage>
</organism>
<dbReference type="SMART" id="SM00382">
    <property type="entry name" value="AAA"/>
    <property type="match status" value="1"/>
</dbReference>
<dbReference type="InterPro" id="IPR027417">
    <property type="entry name" value="P-loop_NTPase"/>
</dbReference>
<dbReference type="Proteomes" id="UP000634476">
    <property type="component" value="Unassembled WGS sequence"/>
</dbReference>
<dbReference type="Gene3D" id="3.40.50.300">
    <property type="entry name" value="P-loop containing nucleotide triphosphate hydrolases"/>
    <property type="match status" value="1"/>
</dbReference>
<feature type="region of interest" description="Disordered" evidence="2">
    <location>
        <begin position="111"/>
        <end position="130"/>
    </location>
</feature>
<dbReference type="SMART" id="SM00530">
    <property type="entry name" value="HTH_XRE"/>
    <property type="match status" value="1"/>
</dbReference>
<dbReference type="SMART" id="SM00028">
    <property type="entry name" value="TPR"/>
    <property type="match status" value="3"/>
</dbReference>
<dbReference type="Pfam" id="PF13374">
    <property type="entry name" value="TPR_10"/>
    <property type="match status" value="1"/>
</dbReference>
<dbReference type="GO" id="GO:0043531">
    <property type="term" value="F:ADP binding"/>
    <property type="evidence" value="ECO:0007669"/>
    <property type="project" value="InterPro"/>
</dbReference>
<feature type="region of interest" description="Disordered" evidence="2">
    <location>
        <begin position="802"/>
        <end position="826"/>
    </location>
</feature>
<proteinExistence type="predicted"/>
<dbReference type="SUPFAM" id="SSF47413">
    <property type="entry name" value="lambda repressor-like DNA-binding domains"/>
    <property type="match status" value="1"/>
</dbReference>
<gene>
    <name evidence="4" type="ORF">Pta02_41460</name>
</gene>
<evidence type="ECO:0000313" key="4">
    <source>
        <dbReference type="EMBL" id="GII02138.1"/>
    </source>
</evidence>
<dbReference type="PANTHER" id="PTHR47691:SF3">
    <property type="entry name" value="HTH-TYPE TRANSCRIPTIONAL REGULATOR RV0890C-RELATED"/>
    <property type="match status" value="1"/>
</dbReference>
<evidence type="ECO:0000256" key="1">
    <source>
        <dbReference type="PROSITE-ProRule" id="PRU00339"/>
    </source>
</evidence>
<dbReference type="SUPFAM" id="SSF48452">
    <property type="entry name" value="TPR-like"/>
    <property type="match status" value="2"/>
</dbReference>
<dbReference type="GO" id="GO:0003677">
    <property type="term" value="F:DNA binding"/>
    <property type="evidence" value="ECO:0007669"/>
    <property type="project" value="InterPro"/>
</dbReference>
<evidence type="ECO:0000256" key="2">
    <source>
        <dbReference type="SAM" id="MobiDB-lite"/>
    </source>
</evidence>
<dbReference type="SUPFAM" id="SSF52540">
    <property type="entry name" value="P-loop containing nucleoside triphosphate hydrolases"/>
    <property type="match status" value="1"/>
</dbReference>
<keyword evidence="5" id="KW-1185">Reference proteome</keyword>
<feature type="domain" description="HTH cro/C1-type" evidence="3">
    <location>
        <begin position="54"/>
        <end position="99"/>
    </location>
</feature>
<sequence length="826" mass="89317">MVLDRSGTLCAMRQQHGDVRAMERLGDRPSLNDLLAELDRWRVRAARGRGKTRLSLQDLAGATGVPRSSLANYLSGATVMPLDVLDAVVLALGADPAEARSWTAAWERATEDHLGGSGDGPVPDQLPSPATGFCGRHQALRELARASAPQNVSRCCLVVGTPGVGKTSLVLQWARSAAHEFPDGRLFLNLGGRLGEEPLNAASALACLLHSMGVRSIPTDLAGRVAQYRDLFSRKRVLIVLDDAVSAGQLRPLLVPVGPSLVMATSRDSLAGLVARDGAHRLVLDRMSAAESVALLEGLVGAARIRSEPDASTELAQHCAGLPLALRVMAERMAHRPLLGPGRLVTELQELEHTLDGLEAGGDSLADVRSVFQSSYRHLSPEAARLFRLLGLFPGGDLDLCATANLGAASRGKTQRALDELYRGHLVEEPRPGRFALHNLLRAFAAERAEAEEPPGERFAARTRLLSWYLDRAESAVKLIDPHRPLLALPPIEVHTRAPELTSAKEALRWLDDERVTLVAAIRNTAGGLEEFAWRLANNLWQYFFLRGHLEEWIETHRLALGVADRSGDELWAAITRTHLAAAHAWRGQVAVALEHRKLALAGFQKIGYVHGQAVSYCHLGDTFVLRGDYDLALDHFERAFIIGCDAGDMRARVLAQLGLGHVNRLTGRFDDALVHQLQVLDLVRQAGSVRGEALARVALGVTYLLMHEDGQASLHLRRAWIASRRVSDRPSELLALSGLGTLLSRAGHHGRAIRLHRHALLRSERLSGPGLAGKIMIDLADTLLSAGDAEAAAELRRQAASLASAAGDAHEQARAVEPPVRAPAN</sequence>
<dbReference type="InterPro" id="IPR003593">
    <property type="entry name" value="AAA+_ATPase"/>
</dbReference>
<dbReference type="Gene3D" id="1.25.40.10">
    <property type="entry name" value="Tetratricopeptide repeat domain"/>
    <property type="match status" value="2"/>
</dbReference>
<dbReference type="Pfam" id="PF13424">
    <property type="entry name" value="TPR_12"/>
    <property type="match status" value="1"/>
</dbReference>
<dbReference type="PANTHER" id="PTHR47691">
    <property type="entry name" value="REGULATOR-RELATED"/>
    <property type="match status" value="1"/>
</dbReference>
<comment type="caution">
    <text evidence="4">The sequence shown here is derived from an EMBL/GenBank/DDBJ whole genome shotgun (WGS) entry which is preliminary data.</text>
</comment>
<dbReference type="EMBL" id="BOOK01000030">
    <property type="protein sequence ID" value="GII02138.1"/>
    <property type="molecule type" value="Genomic_DNA"/>
</dbReference>
<dbReference type="CDD" id="cd00093">
    <property type="entry name" value="HTH_XRE"/>
    <property type="match status" value="1"/>
</dbReference>